<dbReference type="Proteomes" id="UP001596549">
    <property type="component" value="Unassembled WGS sequence"/>
</dbReference>
<organism evidence="1 2">
    <name type="scientific">Fictibacillus iocasae</name>
    <dbReference type="NCBI Taxonomy" id="2715437"/>
    <lineage>
        <taxon>Bacteria</taxon>
        <taxon>Bacillati</taxon>
        <taxon>Bacillota</taxon>
        <taxon>Bacilli</taxon>
        <taxon>Bacillales</taxon>
        <taxon>Fictibacillaceae</taxon>
        <taxon>Fictibacillus</taxon>
    </lineage>
</organism>
<comment type="caution">
    <text evidence="1">The sequence shown here is derived from an EMBL/GenBank/DDBJ whole genome shotgun (WGS) entry which is preliminary data.</text>
</comment>
<dbReference type="EMBL" id="JBHTCP010000051">
    <property type="protein sequence ID" value="MFC7373246.1"/>
    <property type="molecule type" value="Genomic_DNA"/>
</dbReference>
<evidence type="ECO:0000313" key="1">
    <source>
        <dbReference type="EMBL" id="MFC7373246.1"/>
    </source>
</evidence>
<accession>A0ABW2NX85</accession>
<protein>
    <recommendedName>
        <fullName evidence="3">Transcriptional regulator</fullName>
    </recommendedName>
</protein>
<reference evidence="2" key="1">
    <citation type="journal article" date="2019" name="Int. J. Syst. Evol. Microbiol.">
        <title>The Global Catalogue of Microorganisms (GCM) 10K type strain sequencing project: providing services to taxonomists for standard genome sequencing and annotation.</title>
        <authorList>
            <consortium name="The Broad Institute Genomics Platform"/>
            <consortium name="The Broad Institute Genome Sequencing Center for Infectious Disease"/>
            <person name="Wu L."/>
            <person name="Ma J."/>
        </authorList>
    </citation>
    <scope>NUCLEOTIDE SEQUENCE [LARGE SCALE GENOMIC DNA]</scope>
    <source>
        <strain evidence="2">NBRC 106396</strain>
    </source>
</reference>
<evidence type="ECO:0000313" key="2">
    <source>
        <dbReference type="Proteomes" id="UP001596549"/>
    </source>
</evidence>
<dbReference type="InterPro" id="IPR010982">
    <property type="entry name" value="Lambda_DNA-bd_dom_sf"/>
</dbReference>
<evidence type="ECO:0008006" key="3">
    <source>
        <dbReference type="Google" id="ProtNLM"/>
    </source>
</evidence>
<keyword evidence="2" id="KW-1185">Reference proteome</keyword>
<gene>
    <name evidence="1" type="ORF">ACFQPF_16515</name>
</gene>
<dbReference type="Gene3D" id="1.10.260.40">
    <property type="entry name" value="lambda repressor-like DNA-binding domains"/>
    <property type="match status" value="1"/>
</dbReference>
<dbReference type="RefSeq" id="WP_379750989.1">
    <property type="nucleotide sequence ID" value="NZ_JBHTCP010000051.1"/>
</dbReference>
<proteinExistence type="predicted"/>
<sequence length="78" mass="9264">MGEKQLYLSRLGLWMENHNLQSDWLAYQSGVKKSTIDMLARTGYKKPNMLVMRKIYSELKKIDHTIKLSDFWDVQTIK</sequence>
<name>A0ABW2NX85_9BACL</name>